<accession>A0A5B7J9W1</accession>
<dbReference type="Proteomes" id="UP000324222">
    <property type="component" value="Unassembled WGS sequence"/>
</dbReference>
<organism evidence="1 2">
    <name type="scientific">Portunus trituberculatus</name>
    <name type="common">Swimming crab</name>
    <name type="synonym">Neptunus trituberculatus</name>
    <dbReference type="NCBI Taxonomy" id="210409"/>
    <lineage>
        <taxon>Eukaryota</taxon>
        <taxon>Metazoa</taxon>
        <taxon>Ecdysozoa</taxon>
        <taxon>Arthropoda</taxon>
        <taxon>Crustacea</taxon>
        <taxon>Multicrustacea</taxon>
        <taxon>Malacostraca</taxon>
        <taxon>Eumalacostraca</taxon>
        <taxon>Eucarida</taxon>
        <taxon>Decapoda</taxon>
        <taxon>Pleocyemata</taxon>
        <taxon>Brachyura</taxon>
        <taxon>Eubrachyura</taxon>
        <taxon>Portunoidea</taxon>
        <taxon>Portunidae</taxon>
        <taxon>Portuninae</taxon>
        <taxon>Portunus</taxon>
    </lineage>
</organism>
<evidence type="ECO:0000313" key="2">
    <source>
        <dbReference type="Proteomes" id="UP000324222"/>
    </source>
</evidence>
<proteinExistence type="predicted"/>
<comment type="caution">
    <text evidence="1">The sequence shown here is derived from an EMBL/GenBank/DDBJ whole genome shotgun (WGS) entry which is preliminary data.</text>
</comment>
<reference evidence="1 2" key="1">
    <citation type="submission" date="2019-05" db="EMBL/GenBank/DDBJ databases">
        <title>Another draft genome of Portunus trituberculatus and its Hox gene families provides insights of decapod evolution.</title>
        <authorList>
            <person name="Jeong J.-H."/>
            <person name="Song I."/>
            <person name="Kim S."/>
            <person name="Choi T."/>
            <person name="Kim D."/>
            <person name="Ryu S."/>
            <person name="Kim W."/>
        </authorList>
    </citation>
    <scope>NUCLEOTIDE SEQUENCE [LARGE SCALE GENOMIC DNA]</scope>
    <source>
        <tissue evidence="1">Muscle</tissue>
    </source>
</reference>
<dbReference type="AlphaFoldDB" id="A0A5B7J9W1"/>
<name>A0A5B7J9W1_PORTR</name>
<keyword evidence="2" id="KW-1185">Reference proteome</keyword>
<sequence length="29" mass="3391">MSFLLSSNERQAYRTLTVLCCQRETGKVR</sequence>
<gene>
    <name evidence="1" type="ORF">E2C01_089829</name>
</gene>
<protein>
    <submittedName>
        <fullName evidence="1">Uncharacterized protein</fullName>
    </submittedName>
</protein>
<evidence type="ECO:0000313" key="1">
    <source>
        <dbReference type="EMBL" id="MPC94651.1"/>
    </source>
</evidence>
<dbReference type="EMBL" id="VSRR010099418">
    <property type="protein sequence ID" value="MPC94651.1"/>
    <property type="molecule type" value="Genomic_DNA"/>
</dbReference>